<accession>A0AAW8QW02</accession>
<comment type="caution">
    <text evidence="2">The sequence shown here is derived from an EMBL/GenBank/DDBJ whole genome shotgun (WGS) entry which is preliminary data.</text>
</comment>
<feature type="transmembrane region" description="Helical" evidence="1">
    <location>
        <begin position="49"/>
        <end position="67"/>
    </location>
</feature>
<name>A0AAW8QW02_9ALTE</name>
<sequence length="323" mass="36842">MKSRNKALKEHLAELRARAITAKTPADIDKATEAITSFSKQQKYQFNHTFAIMALAFAGLMAILSYWSQMDLTYEDRMWLRVAAGVSAIGAIAVIWMRYSTVKKAGDLLYVRAVAIQAGIVRDYEYNGKEYWRQLKALFPLFKCGDEGQSITKRYLGGVDTTPFTLFEFKYVDVSTSTSTDSNGTTRTTESKTTKYKYGVLVQFTDFNYLSLNTKRFQARWDSASRAFNKLFKVRALTEMHAAKFFEPKVVLEFTDKFNFVKSLDVTGDSVACIELPKQVFPSEVRKPKLQETTRYLEGIDKPASIPILELTKELVQFINQNK</sequence>
<gene>
    <name evidence="2" type="ORF">RM544_01225</name>
</gene>
<dbReference type="RefSeq" id="WP_311359960.1">
    <property type="nucleotide sequence ID" value="NZ_JAVRIE010000001.1"/>
</dbReference>
<feature type="transmembrane region" description="Helical" evidence="1">
    <location>
        <begin position="79"/>
        <end position="99"/>
    </location>
</feature>
<proteinExistence type="predicted"/>
<keyword evidence="1" id="KW-1133">Transmembrane helix</keyword>
<evidence type="ECO:0000313" key="3">
    <source>
        <dbReference type="Proteomes" id="UP001249020"/>
    </source>
</evidence>
<evidence type="ECO:0000256" key="1">
    <source>
        <dbReference type="SAM" id="Phobius"/>
    </source>
</evidence>
<reference evidence="2 3" key="1">
    <citation type="submission" date="2023-09" db="EMBL/GenBank/DDBJ databases">
        <authorList>
            <person name="Rey-Velasco X."/>
        </authorList>
    </citation>
    <scope>NUCLEOTIDE SEQUENCE [LARGE SCALE GENOMIC DNA]</scope>
    <source>
        <strain evidence="2 3">W409</strain>
    </source>
</reference>
<protein>
    <recommendedName>
        <fullName evidence="4">DUF3137 domain-containing protein</fullName>
    </recommendedName>
</protein>
<keyword evidence="3" id="KW-1185">Reference proteome</keyword>
<keyword evidence="1" id="KW-0812">Transmembrane</keyword>
<keyword evidence="1" id="KW-0472">Membrane</keyword>
<evidence type="ECO:0000313" key="2">
    <source>
        <dbReference type="EMBL" id="MDT0581147.1"/>
    </source>
</evidence>
<dbReference type="EMBL" id="JAVRIE010000001">
    <property type="protein sequence ID" value="MDT0581147.1"/>
    <property type="molecule type" value="Genomic_DNA"/>
</dbReference>
<evidence type="ECO:0008006" key="4">
    <source>
        <dbReference type="Google" id="ProtNLM"/>
    </source>
</evidence>
<organism evidence="2 3">
    <name type="scientific">Brumicola blandensis</name>
    <dbReference type="NCBI Taxonomy" id="3075611"/>
    <lineage>
        <taxon>Bacteria</taxon>
        <taxon>Pseudomonadati</taxon>
        <taxon>Pseudomonadota</taxon>
        <taxon>Gammaproteobacteria</taxon>
        <taxon>Alteromonadales</taxon>
        <taxon>Alteromonadaceae</taxon>
        <taxon>Brumicola</taxon>
    </lineage>
</organism>
<dbReference type="AlphaFoldDB" id="A0AAW8QW02"/>
<dbReference type="Proteomes" id="UP001249020">
    <property type="component" value="Unassembled WGS sequence"/>
</dbReference>